<dbReference type="Gene3D" id="1.10.1740.10">
    <property type="match status" value="1"/>
</dbReference>
<dbReference type="PANTHER" id="PTHR43133:SF25">
    <property type="entry name" value="RNA POLYMERASE SIGMA FACTOR RFAY-RELATED"/>
    <property type="match status" value="1"/>
</dbReference>
<proteinExistence type="inferred from homology"/>
<feature type="domain" description="RNA polymerase sigma-70 region 2" evidence="6">
    <location>
        <begin position="57"/>
        <end position="121"/>
    </location>
</feature>
<dbReference type="Proteomes" id="UP000622707">
    <property type="component" value="Unassembled WGS sequence"/>
</dbReference>
<dbReference type="SUPFAM" id="SSF88659">
    <property type="entry name" value="Sigma3 and sigma4 domains of RNA polymerase sigma factors"/>
    <property type="match status" value="1"/>
</dbReference>
<dbReference type="InterPro" id="IPR014284">
    <property type="entry name" value="RNA_pol_sigma-70_dom"/>
</dbReference>
<evidence type="ECO:0000259" key="6">
    <source>
        <dbReference type="Pfam" id="PF04542"/>
    </source>
</evidence>
<reference evidence="8 9" key="1">
    <citation type="journal article" date="2017" name="Int. J. Syst. Evol. Microbiol.">
        <title>Ramlibacter alkalitolerans sp. nov., alkali-tolerant bacterium isolated from soil of ginseng.</title>
        <authorList>
            <person name="Lee D.H."/>
            <person name="Cha C.J."/>
        </authorList>
    </citation>
    <scope>NUCLEOTIDE SEQUENCE [LARGE SCALE GENOMIC DNA]</scope>
    <source>
        <strain evidence="8 9">KACC 19305</strain>
    </source>
</reference>
<evidence type="ECO:0000259" key="7">
    <source>
        <dbReference type="Pfam" id="PF08281"/>
    </source>
</evidence>
<feature type="region of interest" description="Disordered" evidence="5">
    <location>
        <begin position="1"/>
        <end position="48"/>
    </location>
</feature>
<dbReference type="Pfam" id="PF04542">
    <property type="entry name" value="Sigma70_r2"/>
    <property type="match status" value="1"/>
</dbReference>
<dbReference type="EMBL" id="JAEQND010000004">
    <property type="protein sequence ID" value="MBL0425308.1"/>
    <property type="molecule type" value="Genomic_DNA"/>
</dbReference>
<evidence type="ECO:0000256" key="4">
    <source>
        <dbReference type="ARBA" id="ARBA00023163"/>
    </source>
</evidence>
<dbReference type="SUPFAM" id="SSF88946">
    <property type="entry name" value="Sigma2 domain of RNA polymerase sigma factors"/>
    <property type="match status" value="1"/>
</dbReference>
<dbReference type="InterPro" id="IPR039425">
    <property type="entry name" value="RNA_pol_sigma-70-like"/>
</dbReference>
<dbReference type="Gene3D" id="1.10.10.10">
    <property type="entry name" value="Winged helix-like DNA-binding domain superfamily/Winged helix DNA-binding domain"/>
    <property type="match status" value="1"/>
</dbReference>
<evidence type="ECO:0000256" key="2">
    <source>
        <dbReference type="ARBA" id="ARBA00023015"/>
    </source>
</evidence>
<dbReference type="InterPro" id="IPR013325">
    <property type="entry name" value="RNA_pol_sigma_r2"/>
</dbReference>
<keyword evidence="3" id="KW-0731">Sigma factor</keyword>
<sequence length="237" mass="26489">MPGALIPVPSVPPPLVGTSGAGELEREYAGPACGTGRTRQGAPVADDEEQRRFERMVLPHLDAAYNLARWLTRNDHDASDVVQEASLRALRYFHAMRGENARPWLLQIVRHTCYSWLERNRPAEVVSLDDGEDGWREVAAPTADEPQAVAARNAERAQINWALSTIPVAYREVIVLRELEDLSYKDIARIADIPVGTVMSRLARGRELLRRVLAGELRPQLQRVIGTKDKEASDARR</sequence>
<dbReference type="CDD" id="cd06171">
    <property type="entry name" value="Sigma70_r4"/>
    <property type="match status" value="1"/>
</dbReference>
<evidence type="ECO:0000313" key="8">
    <source>
        <dbReference type="EMBL" id="MBL0425308.1"/>
    </source>
</evidence>
<feature type="domain" description="RNA polymerase sigma factor 70 region 4 type 2" evidence="7">
    <location>
        <begin position="162"/>
        <end position="209"/>
    </location>
</feature>
<dbReference type="InterPro" id="IPR013249">
    <property type="entry name" value="RNA_pol_sigma70_r4_t2"/>
</dbReference>
<dbReference type="InterPro" id="IPR036388">
    <property type="entry name" value="WH-like_DNA-bd_sf"/>
</dbReference>
<evidence type="ECO:0000256" key="3">
    <source>
        <dbReference type="ARBA" id="ARBA00023082"/>
    </source>
</evidence>
<comment type="caution">
    <text evidence="8">The sequence shown here is derived from an EMBL/GenBank/DDBJ whole genome shotgun (WGS) entry which is preliminary data.</text>
</comment>
<dbReference type="InterPro" id="IPR007627">
    <property type="entry name" value="RNA_pol_sigma70_r2"/>
</dbReference>
<keyword evidence="9" id="KW-1185">Reference proteome</keyword>
<evidence type="ECO:0000313" key="9">
    <source>
        <dbReference type="Proteomes" id="UP000622707"/>
    </source>
</evidence>
<organism evidence="8 9">
    <name type="scientific">Ramlibacter alkalitolerans</name>
    <dbReference type="NCBI Taxonomy" id="2039631"/>
    <lineage>
        <taxon>Bacteria</taxon>
        <taxon>Pseudomonadati</taxon>
        <taxon>Pseudomonadota</taxon>
        <taxon>Betaproteobacteria</taxon>
        <taxon>Burkholderiales</taxon>
        <taxon>Comamonadaceae</taxon>
        <taxon>Ramlibacter</taxon>
    </lineage>
</organism>
<dbReference type="Pfam" id="PF08281">
    <property type="entry name" value="Sigma70_r4_2"/>
    <property type="match status" value="1"/>
</dbReference>
<dbReference type="PANTHER" id="PTHR43133">
    <property type="entry name" value="RNA POLYMERASE ECF-TYPE SIGMA FACTO"/>
    <property type="match status" value="1"/>
</dbReference>
<keyword evidence="2" id="KW-0805">Transcription regulation</keyword>
<gene>
    <name evidence="8" type="ORF">JI746_09315</name>
</gene>
<dbReference type="NCBIfam" id="TIGR02937">
    <property type="entry name" value="sigma70-ECF"/>
    <property type="match status" value="1"/>
</dbReference>
<dbReference type="InterPro" id="IPR013324">
    <property type="entry name" value="RNA_pol_sigma_r3/r4-like"/>
</dbReference>
<evidence type="ECO:0000256" key="5">
    <source>
        <dbReference type="SAM" id="MobiDB-lite"/>
    </source>
</evidence>
<keyword evidence="4" id="KW-0804">Transcription</keyword>
<comment type="similarity">
    <text evidence="1">Belongs to the sigma-70 factor family. ECF subfamily.</text>
</comment>
<name>A0ABS1JM49_9BURK</name>
<accession>A0ABS1JM49</accession>
<protein>
    <submittedName>
        <fullName evidence="8">Sigma-70 family RNA polymerase sigma factor</fullName>
    </submittedName>
</protein>
<evidence type="ECO:0000256" key="1">
    <source>
        <dbReference type="ARBA" id="ARBA00010641"/>
    </source>
</evidence>